<evidence type="ECO:0000313" key="12">
    <source>
        <dbReference type="EMBL" id="KKD36965.1"/>
    </source>
</evidence>
<dbReference type="GO" id="GO:0016757">
    <property type="term" value="F:glycosyltransferase activity"/>
    <property type="evidence" value="ECO:0007669"/>
    <property type="project" value="UniProtKB-KW"/>
</dbReference>
<comment type="pathway">
    <text evidence="7">Carotenoid biosynthesis; staphyloxanthin biosynthesis; staphyloxanthin from farnesyl diphosphate: step 4/5.</text>
</comment>
<dbReference type="AlphaFoldDB" id="A0A0F5YFF8"/>
<evidence type="ECO:0000256" key="3">
    <source>
        <dbReference type="ARBA" id="ARBA00022676"/>
    </source>
</evidence>
<comment type="function">
    <text evidence="6">Catalyzes the glycosylation of 4,4'-diaponeurosporenoate, i.e. the esterification of glucose at the C1'' position with the carboxyl group of 4,4'-diaponeurosporenic acid, to form glycosyl-4,4'-diaponeurosporenoate. This is a step in the biosynthesis of staphyloxanthin, an orange pigment present in most staphylococci strains.</text>
</comment>
<keyword evidence="10" id="KW-0812">Transmembrane</keyword>
<feature type="domain" description="Glycosyltransferase 2-like" evidence="11">
    <location>
        <begin position="7"/>
        <end position="115"/>
    </location>
</feature>
<keyword evidence="3" id="KW-0328">Glycosyltransferase</keyword>
<feature type="transmembrane region" description="Helical" evidence="10">
    <location>
        <begin position="208"/>
        <end position="230"/>
    </location>
</feature>
<name>A0A0F5YFF8_9CYAN</name>
<keyword evidence="10" id="KW-1133">Transmembrane helix</keyword>
<dbReference type="InterPro" id="IPR001173">
    <property type="entry name" value="Glyco_trans_2-like"/>
</dbReference>
<evidence type="ECO:0000256" key="8">
    <source>
        <dbReference type="ARBA" id="ARBA00038120"/>
    </source>
</evidence>
<keyword evidence="4 12" id="KW-0808">Transferase</keyword>
<dbReference type="PANTHER" id="PTHR43646">
    <property type="entry name" value="GLYCOSYLTRANSFERASE"/>
    <property type="match status" value="1"/>
</dbReference>
<evidence type="ECO:0000256" key="10">
    <source>
        <dbReference type="SAM" id="Phobius"/>
    </source>
</evidence>
<dbReference type="InterPro" id="IPR026461">
    <property type="entry name" value="Trfase_2_rSAM/seldom_assoc"/>
</dbReference>
<evidence type="ECO:0000256" key="1">
    <source>
        <dbReference type="ARBA" id="ARBA00004236"/>
    </source>
</evidence>
<comment type="subcellular location">
    <subcellularLocation>
        <location evidence="1">Cell membrane</location>
    </subcellularLocation>
</comment>
<dbReference type="PANTHER" id="PTHR43646:SF2">
    <property type="entry name" value="GLYCOSYLTRANSFERASE 2-LIKE DOMAIN-CONTAINING PROTEIN"/>
    <property type="match status" value="1"/>
</dbReference>
<dbReference type="Pfam" id="PF00535">
    <property type="entry name" value="Glycos_transf_2"/>
    <property type="match status" value="1"/>
</dbReference>
<dbReference type="Gene3D" id="3.90.550.10">
    <property type="entry name" value="Spore Coat Polysaccharide Biosynthesis Protein SpsA, Chain A"/>
    <property type="match status" value="1"/>
</dbReference>
<evidence type="ECO:0000313" key="13">
    <source>
        <dbReference type="Proteomes" id="UP000033607"/>
    </source>
</evidence>
<proteinExistence type="inferred from homology"/>
<gene>
    <name evidence="12" type="ORF">WN50_16830</name>
</gene>
<dbReference type="GO" id="GO:0005886">
    <property type="term" value="C:plasma membrane"/>
    <property type="evidence" value="ECO:0007669"/>
    <property type="project" value="UniProtKB-SubCell"/>
</dbReference>
<comment type="similarity">
    <text evidence="8">Belongs to the glycosyltransferase 2 family. CrtQ subfamily.</text>
</comment>
<keyword evidence="2" id="KW-1003">Cell membrane</keyword>
<dbReference type="RefSeq" id="WP_046279729.1">
    <property type="nucleotide sequence ID" value="NZ_LATL02000094.1"/>
</dbReference>
<evidence type="ECO:0000256" key="2">
    <source>
        <dbReference type="ARBA" id="ARBA00022475"/>
    </source>
</evidence>
<organism evidence="12 13">
    <name type="scientific">Limnoraphis robusta CS-951</name>
    <dbReference type="NCBI Taxonomy" id="1637645"/>
    <lineage>
        <taxon>Bacteria</taxon>
        <taxon>Bacillati</taxon>
        <taxon>Cyanobacteriota</taxon>
        <taxon>Cyanophyceae</taxon>
        <taxon>Oscillatoriophycideae</taxon>
        <taxon>Oscillatoriales</taxon>
        <taxon>Sirenicapillariaceae</taxon>
        <taxon>Limnoraphis</taxon>
    </lineage>
</organism>
<protein>
    <recommendedName>
        <fullName evidence="9">4,4'-diaponeurosporenoate glycosyltransferase</fullName>
    </recommendedName>
</protein>
<dbReference type="Proteomes" id="UP000033607">
    <property type="component" value="Unassembled WGS sequence"/>
</dbReference>
<keyword evidence="5 10" id="KW-0472">Membrane</keyword>
<dbReference type="CDD" id="cd02522">
    <property type="entry name" value="GT_2_like_a"/>
    <property type="match status" value="1"/>
</dbReference>
<accession>A0A0F5YFF8</accession>
<evidence type="ECO:0000256" key="7">
    <source>
        <dbReference type="ARBA" id="ARBA00037904"/>
    </source>
</evidence>
<evidence type="ECO:0000256" key="4">
    <source>
        <dbReference type="ARBA" id="ARBA00022679"/>
    </source>
</evidence>
<dbReference type="EMBL" id="LATL02000094">
    <property type="protein sequence ID" value="KKD36965.1"/>
    <property type="molecule type" value="Genomic_DNA"/>
</dbReference>
<sequence>MNEAIISIIIPVLNEEKTIISVLSKLQNTPNLEMIIVDGGSQDNTIKVVDKFGKNTNIEVRILETIRGRAHQMNMGAKAATGEILLFLHADTQLPERFEKWVRQVLDEPNTIAGAFELKIAASVIGLRWVEQGVKWRSQYLQMPYGDQGIFLKASTFWEMGGFPELPLMEDFQLVRQLRRRGKIVLVPVAVTTSGRRWQKLGVLRTTLINQMIIIAYLLGISPSTLANWYRSKQ</sequence>
<dbReference type="NCBIfam" id="TIGR04283">
    <property type="entry name" value="glyco_like_mftF"/>
    <property type="match status" value="1"/>
</dbReference>
<comment type="caution">
    <text evidence="12">The sequence shown here is derived from an EMBL/GenBank/DDBJ whole genome shotgun (WGS) entry which is preliminary data.</text>
</comment>
<dbReference type="OrthoDB" id="9810303at2"/>
<evidence type="ECO:0000256" key="9">
    <source>
        <dbReference type="ARBA" id="ARBA00040345"/>
    </source>
</evidence>
<evidence type="ECO:0000259" key="11">
    <source>
        <dbReference type="Pfam" id="PF00535"/>
    </source>
</evidence>
<evidence type="ECO:0000256" key="5">
    <source>
        <dbReference type="ARBA" id="ARBA00023136"/>
    </source>
</evidence>
<dbReference type="PATRIC" id="fig|1637645.4.peg.1896"/>
<evidence type="ECO:0000256" key="6">
    <source>
        <dbReference type="ARBA" id="ARBA00037281"/>
    </source>
</evidence>
<dbReference type="SUPFAM" id="SSF53448">
    <property type="entry name" value="Nucleotide-diphospho-sugar transferases"/>
    <property type="match status" value="1"/>
</dbReference>
<reference evidence="12 13" key="1">
    <citation type="submission" date="2015-06" db="EMBL/GenBank/DDBJ databases">
        <title>Draft genome assembly of filamentous brackish cyanobacterium Limnoraphis robusta strain CS-951.</title>
        <authorList>
            <person name="Willis A."/>
            <person name="Parks M."/>
            <person name="Burford M.A."/>
        </authorList>
    </citation>
    <scope>NUCLEOTIDE SEQUENCE [LARGE SCALE GENOMIC DNA]</scope>
    <source>
        <strain evidence="12 13">CS-951</strain>
    </source>
</reference>
<dbReference type="InterPro" id="IPR029044">
    <property type="entry name" value="Nucleotide-diphossugar_trans"/>
</dbReference>